<proteinExistence type="predicted"/>
<protein>
    <submittedName>
        <fullName evidence="1">Uncharacterized protein</fullName>
    </submittedName>
</protein>
<name>A0ACC1C350_9ROSI</name>
<evidence type="ECO:0000313" key="2">
    <source>
        <dbReference type="Proteomes" id="UP001164250"/>
    </source>
</evidence>
<sequence length="336" mass="36407">MSESETQSNQSRNQQDLPVVLIHRLSIFNFSFSTRLQTHFTLVDPLLHSPEPDSIHSFLSRHATSVSALLCVGPSPITSQTLSLLPSLQIVVGTSAGIDHVDLIECRRRGIIVTNAGHAFSEDVADYALALLIDVLRRVSASDRFGRSGMWPKYGTYPVGSKLGGKRVGIVGLGSIGSEVAKRLVAFGCSIAYTSRKKNPAISYPFYANVCDLATNSDVLIVCCALTDETRHMINKDVMTALGKEGVIINVGRGSLIDEKELVQFLVQGELGGAGLDVFENEPDVPKELFTLDNVVLSPHLAVLTPESFAALQEVILGNLMAFFTNKPLLSQVQLE</sequence>
<accession>A0ACC1C350</accession>
<dbReference type="Proteomes" id="UP001164250">
    <property type="component" value="Chromosome 2"/>
</dbReference>
<gene>
    <name evidence="1" type="ORF">Patl1_18589</name>
</gene>
<comment type="caution">
    <text evidence="1">The sequence shown here is derived from an EMBL/GenBank/DDBJ whole genome shotgun (WGS) entry which is preliminary data.</text>
</comment>
<organism evidence="1 2">
    <name type="scientific">Pistacia atlantica</name>
    <dbReference type="NCBI Taxonomy" id="434234"/>
    <lineage>
        <taxon>Eukaryota</taxon>
        <taxon>Viridiplantae</taxon>
        <taxon>Streptophyta</taxon>
        <taxon>Embryophyta</taxon>
        <taxon>Tracheophyta</taxon>
        <taxon>Spermatophyta</taxon>
        <taxon>Magnoliopsida</taxon>
        <taxon>eudicotyledons</taxon>
        <taxon>Gunneridae</taxon>
        <taxon>Pentapetalae</taxon>
        <taxon>rosids</taxon>
        <taxon>malvids</taxon>
        <taxon>Sapindales</taxon>
        <taxon>Anacardiaceae</taxon>
        <taxon>Pistacia</taxon>
    </lineage>
</organism>
<evidence type="ECO:0000313" key="1">
    <source>
        <dbReference type="EMBL" id="KAJ0106458.1"/>
    </source>
</evidence>
<dbReference type="EMBL" id="CM047898">
    <property type="protein sequence ID" value="KAJ0106458.1"/>
    <property type="molecule type" value="Genomic_DNA"/>
</dbReference>
<reference evidence="2" key="1">
    <citation type="journal article" date="2023" name="G3 (Bethesda)">
        <title>Genome assembly and association tests identify interacting loci associated with vigor, precocity, and sex in interspecific pistachio rootstocks.</title>
        <authorList>
            <person name="Palmer W."/>
            <person name="Jacygrad E."/>
            <person name="Sagayaradj S."/>
            <person name="Cavanaugh K."/>
            <person name="Han R."/>
            <person name="Bertier L."/>
            <person name="Beede B."/>
            <person name="Kafkas S."/>
            <person name="Golino D."/>
            <person name="Preece J."/>
            <person name="Michelmore R."/>
        </authorList>
    </citation>
    <scope>NUCLEOTIDE SEQUENCE [LARGE SCALE GENOMIC DNA]</scope>
</reference>
<keyword evidence="2" id="KW-1185">Reference proteome</keyword>